<reference evidence="15" key="1">
    <citation type="submission" date="2018-02" db="EMBL/GenBank/DDBJ databases">
        <authorList>
            <person name="Hausmann B."/>
        </authorList>
    </citation>
    <scope>NUCLEOTIDE SEQUENCE [LARGE SCALE GENOMIC DNA]</scope>
    <source>
        <strain evidence="15">Peat soil MAG SbA1</strain>
    </source>
</reference>
<evidence type="ECO:0000256" key="7">
    <source>
        <dbReference type="ARBA" id="ARBA00022777"/>
    </source>
</evidence>
<dbReference type="CDD" id="cd00483">
    <property type="entry name" value="HPPK"/>
    <property type="match status" value="1"/>
</dbReference>
<evidence type="ECO:0000256" key="8">
    <source>
        <dbReference type="ARBA" id="ARBA00022840"/>
    </source>
</evidence>
<comment type="similarity">
    <text evidence="2">Belongs to the HPPK family.</text>
</comment>
<evidence type="ECO:0000256" key="4">
    <source>
        <dbReference type="ARBA" id="ARBA00016218"/>
    </source>
</evidence>
<keyword evidence="5 14" id="KW-0808">Transferase</keyword>
<dbReference type="EMBL" id="OMOD01000150">
    <property type="protein sequence ID" value="SPF44667.1"/>
    <property type="molecule type" value="Genomic_DNA"/>
</dbReference>
<sequence length="162" mass="17994">MPQVAYLSLGSNVGDREHYLREAIARLAGAGTVVAVSSLYETEPVEFTDQAWFLNCAVAITTTMAPEQLMAAVLAIEQEMGRRRTLQKGPRMIDIDIVLFGDRVVREPGLTVPHPAMHQRRFVLEPLAEIAPEARHPVFKRSVLELLQALPAGQLVRKIRGE</sequence>
<dbReference type="Gene3D" id="3.30.70.560">
    <property type="entry name" value="7,8-Dihydro-6-hydroxymethylpterin-pyrophosphokinase HPPK"/>
    <property type="match status" value="1"/>
</dbReference>
<evidence type="ECO:0000256" key="1">
    <source>
        <dbReference type="ARBA" id="ARBA00005051"/>
    </source>
</evidence>
<dbReference type="GO" id="GO:0046656">
    <property type="term" value="P:folic acid biosynthetic process"/>
    <property type="evidence" value="ECO:0007669"/>
    <property type="project" value="UniProtKB-KW"/>
</dbReference>
<keyword evidence="6" id="KW-0547">Nucleotide-binding</keyword>
<comment type="pathway">
    <text evidence="1">Cofactor biosynthesis; tetrahydrofolate biosynthesis; 2-amino-4-hydroxy-6-hydroxymethyl-7,8-dihydropteridine diphosphate from 7,8-dihydroneopterin triphosphate: step 4/4.</text>
</comment>
<evidence type="ECO:0000256" key="2">
    <source>
        <dbReference type="ARBA" id="ARBA00005810"/>
    </source>
</evidence>
<evidence type="ECO:0000313" key="14">
    <source>
        <dbReference type="EMBL" id="SPF44667.1"/>
    </source>
</evidence>
<keyword evidence="7 14" id="KW-0418">Kinase</keyword>
<organism evidence="14 15">
    <name type="scientific">Candidatus Sulfotelmatobacter kueseliae</name>
    <dbReference type="NCBI Taxonomy" id="2042962"/>
    <lineage>
        <taxon>Bacteria</taxon>
        <taxon>Pseudomonadati</taxon>
        <taxon>Acidobacteriota</taxon>
        <taxon>Terriglobia</taxon>
        <taxon>Terriglobales</taxon>
        <taxon>Candidatus Korobacteraceae</taxon>
        <taxon>Candidatus Sulfotelmatobacter</taxon>
    </lineage>
</organism>
<dbReference type="PANTHER" id="PTHR43071:SF1">
    <property type="entry name" value="2-AMINO-4-HYDROXY-6-HYDROXYMETHYLDIHYDROPTERIDINE PYROPHOSPHOKINASE"/>
    <property type="match status" value="1"/>
</dbReference>
<dbReference type="UniPathway" id="UPA00077">
    <property type="reaction ID" value="UER00155"/>
</dbReference>
<dbReference type="PANTHER" id="PTHR43071">
    <property type="entry name" value="2-AMINO-4-HYDROXY-6-HYDROXYMETHYLDIHYDROPTERIDINE PYROPHOSPHOKINASE"/>
    <property type="match status" value="1"/>
</dbReference>
<name>A0A2U3KYJ1_9BACT</name>
<dbReference type="Pfam" id="PF01288">
    <property type="entry name" value="HPPK"/>
    <property type="match status" value="1"/>
</dbReference>
<evidence type="ECO:0000256" key="9">
    <source>
        <dbReference type="ARBA" id="ARBA00022909"/>
    </source>
</evidence>
<dbReference type="NCBIfam" id="TIGR01498">
    <property type="entry name" value="folK"/>
    <property type="match status" value="1"/>
</dbReference>
<dbReference type="EC" id="2.7.6.3" evidence="3"/>
<gene>
    <name evidence="14" type="primary">folK</name>
    <name evidence="14" type="ORF">SBA1_550032</name>
</gene>
<evidence type="ECO:0000256" key="10">
    <source>
        <dbReference type="ARBA" id="ARBA00029409"/>
    </source>
</evidence>
<dbReference type="GO" id="GO:0003848">
    <property type="term" value="F:2-amino-4-hydroxy-6-hydroxymethyldihydropteridine diphosphokinase activity"/>
    <property type="evidence" value="ECO:0007669"/>
    <property type="project" value="UniProtKB-EC"/>
</dbReference>
<dbReference type="Proteomes" id="UP000238701">
    <property type="component" value="Unassembled WGS sequence"/>
</dbReference>
<dbReference type="InterPro" id="IPR035907">
    <property type="entry name" value="Hppk_sf"/>
</dbReference>
<evidence type="ECO:0000313" key="15">
    <source>
        <dbReference type="Proteomes" id="UP000238701"/>
    </source>
</evidence>
<dbReference type="GO" id="GO:0016301">
    <property type="term" value="F:kinase activity"/>
    <property type="evidence" value="ECO:0007669"/>
    <property type="project" value="UniProtKB-KW"/>
</dbReference>
<dbReference type="InterPro" id="IPR000550">
    <property type="entry name" value="Hppk"/>
</dbReference>
<protein>
    <recommendedName>
        <fullName evidence="4">2-amino-4-hydroxy-6-hydroxymethyldihydropteridine pyrophosphokinase</fullName>
        <ecNumber evidence="3">2.7.6.3</ecNumber>
    </recommendedName>
    <alternativeName>
        <fullName evidence="11">6-hydroxymethyl-7,8-dihydropterin pyrophosphokinase</fullName>
    </alternativeName>
    <alternativeName>
        <fullName evidence="12">7,8-dihydro-6-hydroxymethylpterin-pyrophosphokinase</fullName>
    </alternativeName>
</protein>
<keyword evidence="9" id="KW-0289">Folate biosynthesis</keyword>
<proteinExistence type="inferred from homology"/>
<accession>A0A2U3KYJ1</accession>
<dbReference type="OrthoDB" id="9808041at2"/>
<dbReference type="AlphaFoldDB" id="A0A2U3KYJ1"/>
<evidence type="ECO:0000259" key="13">
    <source>
        <dbReference type="Pfam" id="PF01288"/>
    </source>
</evidence>
<dbReference type="GO" id="GO:0046654">
    <property type="term" value="P:tetrahydrofolate biosynthetic process"/>
    <property type="evidence" value="ECO:0007669"/>
    <property type="project" value="UniProtKB-UniPathway"/>
</dbReference>
<evidence type="ECO:0000256" key="5">
    <source>
        <dbReference type="ARBA" id="ARBA00022679"/>
    </source>
</evidence>
<evidence type="ECO:0000256" key="3">
    <source>
        <dbReference type="ARBA" id="ARBA00013253"/>
    </source>
</evidence>
<evidence type="ECO:0000256" key="12">
    <source>
        <dbReference type="ARBA" id="ARBA00033413"/>
    </source>
</evidence>
<dbReference type="GO" id="GO:0005524">
    <property type="term" value="F:ATP binding"/>
    <property type="evidence" value="ECO:0007669"/>
    <property type="project" value="UniProtKB-KW"/>
</dbReference>
<dbReference type="SUPFAM" id="SSF55083">
    <property type="entry name" value="6-hydroxymethyl-7,8-dihydropterin pyrophosphokinase, HPPK"/>
    <property type="match status" value="1"/>
</dbReference>
<comment type="function">
    <text evidence="10">Catalyzes the transfer of pyrophosphate from adenosine triphosphate (ATP) to 6-hydroxymethyl-7,8-dihydropterin, an enzymatic step in folate biosynthesis pathway.</text>
</comment>
<feature type="domain" description="7,8-dihydro-6-hydroxymethylpterin-pyrophosphokinase" evidence="13">
    <location>
        <begin position="6"/>
        <end position="132"/>
    </location>
</feature>
<evidence type="ECO:0000256" key="6">
    <source>
        <dbReference type="ARBA" id="ARBA00022741"/>
    </source>
</evidence>
<evidence type="ECO:0000256" key="11">
    <source>
        <dbReference type="ARBA" id="ARBA00029766"/>
    </source>
</evidence>
<keyword evidence="8" id="KW-0067">ATP-binding</keyword>